<feature type="compositionally biased region" description="Low complexity" evidence="1">
    <location>
        <begin position="139"/>
        <end position="160"/>
    </location>
</feature>
<evidence type="ECO:0000313" key="3">
    <source>
        <dbReference type="Proteomes" id="UP000054516"/>
    </source>
</evidence>
<keyword evidence="3" id="KW-1185">Reference proteome</keyword>
<proteinExistence type="predicted"/>
<dbReference type="GO" id="GO:0005737">
    <property type="term" value="C:cytoplasm"/>
    <property type="evidence" value="ECO:0007669"/>
    <property type="project" value="TreeGrafter"/>
</dbReference>
<gene>
    <name evidence="2" type="ORF">SAMD00023353_0302890</name>
</gene>
<reference evidence="2" key="1">
    <citation type="submission" date="2016-03" db="EMBL/GenBank/DDBJ databases">
        <title>Draft genome sequence of Rosellinia necatrix.</title>
        <authorList>
            <person name="Kanematsu S."/>
        </authorList>
    </citation>
    <scope>NUCLEOTIDE SEQUENCE [LARGE SCALE GENOMIC DNA]</scope>
    <source>
        <strain evidence="2">W97</strain>
    </source>
</reference>
<dbReference type="PANTHER" id="PTHR12232">
    <property type="entry name" value="SH3 DOMAIN-BINDING GLUTAMIC ACID-RICH-LIKE PROTEIN"/>
    <property type="match status" value="1"/>
</dbReference>
<dbReference type="InterPro" id="IPR036249">
    <property type="entry name" value="Thioredoxin-like_sf"/>
</dbReference>
<feature type="compositionally biased region" description="Acidic residues" evidence="1">
    <location>
        <begin position="360"/>
        <end position="378"/>
    </location>
</feature>
<dbReference type="STRING" id="77044.A0A1W2TDS8"/>
<dbReference type="Gene3D" id="3.40.30.10">
    <property type="entry name" value="Glutaredoxin"/>
    <property type="match status" value="1"/>
</dbReference>
<dbReference type="SUPFAM" id="SSF52833">
    <property type="entry name" value="Thioredoxin-like"/>
    <property type="match status" value="1"/>
</dbReference>
<feature type="region of interest" description="Disordered" evidence="1">
    <location>
        <begin position="113"/>
        <end position="387"/>
    </location>
</feature>
<feature type="compositionally biased region" description="Polar residues" evidence="1">
    <location>
        <begin position="249"/>
        <end position="263"/>
    </location>
</feature>
<feature type="compositionally biased region" description="Low complexity" evidence="1">
    <location>
        <begin position="237"/>
        <end position="248"/>
    </location>
</feature>
<feature type="compositionally biased region" description="Pro residues" evidence="1">
    <location>
        <begin position="161"/>
        <end position="170"/>
    </location>
</feature>
<feature type="compositionally biased region" description="Polar residues" evidence="1">
    <location>
        <begin position="272"/>
        <end position="283"/>
    </location>
</feature>
<protein>
    <submittedName>
        <fullName evidence="2">Putative thioredoxin-like fold protein</fullName>
    </submittedName>
</protein>
<dbReference type="OrthoDB" id="9932926at2759"/>
<organism evidence="2">
    <name type="scientific">Rosellinia necatrix</name>
    <name type="common">White root-rot fungus</name>
    <dbReference type="NCBI Taxonomy" id="77044"/>
    <lineage>
        <taxon>Eukaryota</taxon>
        <taxon>Fungi</taxon>
        <taxon>Dikarya</taxon>
        <taxon>Ascomycota</taxon>
        <taxon>Pezizomycotina</taxon>
        <taxon>Sordariomycetes</taxon>
        <taxon>Xylariomycetidae</taxon>
        <taxon>Xylariales</taxon>
        <taxon>Xylariaceae</taxon>
        <taxon>Rosellinia</taxon>
    </lineage>
</organism>
<feature type="compositionally biased region" description="Acidic residues" evidence="1">
    <location>
        <begin position="322"/>
        <end position="353"/>
    </location>
</feature>
<name>A0A1W2TDS8_ROSNE</name>
<evidence type="ECO:0000256" key="1">
    <source>
        <dbReference type="SAM" id="MobiDB-lite"/>
    </source>
</evidence>
<accession>A0A1W2TDS8</accession>
<feature type="compositionally biased region" description="Low complexity" evidence="1">
    <location>
        <begin position="301"/>
        <end position="313"/>
    </location>
</feature>
<evidence type="ECO:0000313" key="2">
    <source>
        <dbReference type="EMBL" id="GAP86156.1"/>
    </source>
</evidence>
<dbReference type="InterPro" id="IPR051033">
    <property type="entry name" value="SH3BGR"/>
</dbReference>
<dbReference type="EMBL" id="DF977448">
    <property type="protein sequence ID" value="GAP86156.1"/>
    <property type="molecule type" value="Genomic_DNA"/>
</dbReference>
<feature type="compositionally biased region" description="Polar residues" evidence="1">
    <location>
        <begin position="183"/>
        <end position="198"/>
    </location>
</feature>
<dbReference type="AlphaFoldDB" id="A0A1W2TDS8"/>
<dbReference type="OMA" id="DMATNDK"/>
<dbReference type="PANTHER" id="PTHR12232:SF0">
    <property type="entry name" value="THIOREDOXIN DOMAIN-CONTAINING PROTEIN"/>
    <property type="match status" value="1"/>
</dbReference>
<dbReference type="Proteomes" id="UP000054516">
    <property type="component" value="Unassembled WGS sequence"/>
</dbReference>
<feature type="compositionally biased region" description="Basic and acidic residues" evidence="1">
    <location>
        <begin position="227"/>
        <end position="236"/>
    </location>
</feature>
<sequence length="387" mass="40637">MAESTGTSYSTDPALYIYTSLTAGSSHIVTATSRLETILRANRVPFKALDIATDEKARMLWGRRAGKDENGRVRKLPALIQMGLVLGDLVEIEEWNEYGELKQHVTIYYDDNTIPSKNAAPPPVAMRPLNQPFPRSGIAPSASPASSTAATPAAAKTTAGAPPPPAPPLPTSKDKTKIPLSSPAPTSTTKKNVNSAASAATPHRNIAEEAAKKAKTAQLNRVQGKAQGKDSKENEKPATAGPAPVATASKKSTSEIASATKSMGNLALGSDGATNSVPQSSTAGARKVDGTNAKVTEHRGAPVVSAPAAQVAAMEKASAIPEAEEEDSEESDEDDEGDEDDEEDEDEEDEDDSDKGNDGKEEEDSEEESSEEEDSSEDEATKPKAKN</sequence>